<accession>A0A418QVI0</accession>
<dbReference type="InterPro" id="IPR007024">
    <property type="entry name" value="BLUF_domain"/>
</dbReference>
<evidence type="ECO:0000313" key="2">
    <source>
        <dbReference type="EMBL" id="RIY09225.1"/>
    </source>
</evidence>
<dbReference type="OrthoDB" id="1122028at2"/>
<reference evidence="2 3" key="1">
    <citation type="submission" date="2019-01" db="EMBL/GenBank/DDBJ databases">
        <title>Hymenobacter humicola sp. nov., isolated from soils in Antarctica.</title>
        <authorList>
            <person name="Sedlacek I."/>
            <person name="Holochova P."/>
            <person name="Kralova S."/>
            <person name="Pantucek R."/>
            <person name="Stankova E."/>
            <person name="Vrbovska V."/>
            <person name="Kristofova L."/>
            <person name="Svec P."/>
            <person name="Busse H.-J."/>
        </authorList>
    </citation>
    <scope>NUCLEOTIDE SEQUENCE [LARGE SCALE GENOMIC DNA]</scope>
    <source>
        <strain evidence="2 3">CCM 8852</strain>
    </source>
</reference>
<dbReference type="GO" id="GO:0071949">
    <property type="term" value="F:FAD binding"/>
    <property type="evidence" value="ECO:0007669"/>
    <property type="project" value="InterPro"/>
</dbReference>
<dbReference type="SUPFAM" id="SSF54975">
    <property type="entry name" value="Acylphosphatase/BLUF domain-like"/>
    <property type="match status" value="1"/>
</dbReference>
<dbReference type="InterPro" id="IPR036046">
    <property type="entry name" value="Acylphosphatase-like_dom_sf"/>
</dbReference>
<dbReference type="PROSITE" id="PS50925">
    <property type="entry name" value="BLUF"/>
    <property type="match status" value="1"/>
</dbReference>
<evidence type="ECO:0000259" key="1">
    <source>
        <dbReference type="PROSITE" id="PS50925"/>
    </source>
</evidence>
<dbReference type="Proteomes" id="UP000284250">
    <property type="component" value="Unassembled WGS sequence"/>
</dbReference>
<name>A0A418QVI0_9BACT</name>
<keyword evidence="3" id="KW-1185">Reference proteome</keyword>
<gene>
    <name evidence="2" type="ORF">D0T11_12350</name>
</gene>
<organism evidence="2 3">
    <name type="scientific">Hymenobacter rubripertinctus</name>
    <dbReference type="NCBI Taxonomy" id="2029981"/>
    <lineage>
        <taxon>Bacteria</taxon>
        <taxon>Pseudomonadati</taxon>
        <taxon>Bacteroidota</taxon>
        <taxon>Cytophagia</taxon>
        <taxon>Cytophagales</taxon>
        <taxon>Hymenobacteraceae</taxon>
        <taxon>Hymenobacter</taxon>
    </lineage>
</organism>
<dbReference type="SMART" id="SM01034">
    <property type="entry name" value="BLUF"/>
    <property type="match status" value="1"/>
</dbReference>
<dbReference type="GO" id="GO:0009882">
    <property type="term" value="F:blue light photoreceptor activity"/>
    <property type="evidence" value="ECO:0007669"/>
    <property type="project" value="InterPro"/>
</dbReference>
<dbReference type="RefSeq" id="WP_119656105.1">
    <property type="nucleotide sequence ID" value="NZ_JBHUOI010000073.1"/>
</dbReference>
<proteinExistence type="predicted"/>
<feature type="domain" description="BLUF" evidence="1">
    <location>
        <begin position="2"/>
        <end position="93"/>
    </location>
</feature>
<dbReference type="EMBL" id="QYCN01000017">
    <property type="protein sequence ID" value="RIY09225.1"/>
    <property type="molecule type" value="Genomic_DNA"/>
</dbReference>
<dbReference type="AlphaFoldDB" id="A0A418QVI0"/>
<comment type="caution">
    <text evidence="2">The sequence shown here is derived from an EMBL/GenBank/DDBJ whole genome shotgun (WGS) entry which is preliminary data.</text>
</comment>
<sequence>MLHHLIYQSTALIVFSEGQLGQLMHHTRQRNQAAGITGMLWYDGRRFLQVMEGPAPILDCLFARIRTDCRHARLQVLANGPIRHRQFDTWLTAIVNGPAQPSANGCPDPGSSLPAVGDEELRLLLNDFQRTALSTAAHLS</sequence>
<dbReference type="Pfam" id="PF04940">
    <property type="entry name" value="BLUF"/>
    <property type="match status" value="1"/>
</dbReference>
<protein>
    <submittedName>
        <fullName evidence="2">BLUF domain-containing protein</fullName>
    </submittedName>
</protein>
<evidence type="ECO:0000313" key="3">
    <source>
        <dbReference type="Proteomes" id="UP000284250"/>
    </source>
</evidence>
<dbReference type="Gene3D" id="3.30.70.100">
    <property type="match status" value="1"/>
</dbReference>